<evidence type="ECO:0000313" key="2">
    <source>
        <dbReference type="Proteomes" id="UP000094849"/>
    </source>
</evidence>
<keyword evidence="2" id="KW-1185">Reference proteome</keyword>
<gene>
    <name evidence="1" type="ORF">A3196_08505</name>
</gene>
<evidence type="ECO:0000313" key="1">
    <source>
        <dbReference type="EMBL" id="ODB96791.1"/>
    </source>
</evidence>
<name>A0A1E2UQ36_9GAMM</name>
<dbReference type="SUPFAM" id="SSF49785">
    <property type="entry name" value="Galactose-binding domain-like"/>
    <property type="match status" value="1"/>
</dbReference>
<reference evidence="1 2" key="1">
    <citation type="submission" date="2016-03" db="EMBL/GenBank/DDBJ databases">
        <title>Chemosynthetic sulphur-oxidizing symbionts of marine invertebrate animals are capable of nitrogen fixation.</title>
        <authorList>
            <person name="Petersen J.M."/>
            <person name="Kemper A."/>
            <person name="Gruber-Vodicka H."/>
            <person name="Cardini U."/>
            <person name="Geest Mvander."/>
            <person name="Kleiner M."/>
            <person name="Bulgheresi S."/>
            <person name="Fussmann M."/>
            <person name="Herbold C."/>
            <person name="Seah B.K.B."/>
            <person name="Antony C.Paul."/>
            <person name="Liu D."/>
            <person name="Belitz A."/>
            <person name="Weber M."/>
        </authorList>
    </citation>
    <scope>NUCLEOTIDE SEQUENCE [LARGE SCALE GENOMIC DNA]</scope>
    <source>
        <strain evidence="1">G_D</strain>
    </source>
</reference>
<protein>
    <recommendedName>
        <fullName evidence="3">Carbohydrate-binding protein</fullName>
    </recommendedName>
</protein>
<organism evidence="1 2">
    <name type="scientific">Candidatus Thiodiazotropha endoloripes</name>
    <dbReference type="NCBI Taxonomy" id="1818881"/>
    <lineage>
        <taxon>Bacteria</taxon>
        <taxon>Pseudomonadati</taxon>
        <taxon>Pseudomonadota</taxon>
        <taxon>Gammaproteobacteria</taxon>
        <taxon>Chromatiales</taxon>
        <taxon>Sedimenticolaceae</taxon>
        <taxon>Candidatus Thiodiazotropha</taxon>
    </lineage>
</organism>
<dbReference type="EMBL" id="LVJZ01000003">
    <property type="protein sequence ID" value="ODB96791.1"/>
    <property type="molecule type" value="Genomic_DNA"/>
</dbReference>
<dbReference type="STRING" id="1818881.A3196_08505"/>
<comment type="caution">
    <text evidence="1">The sequence shown here is derived from an EMBL/GenBank/DDBJ whole genome shotgun (WGS) entry which is preliminary data.</text>
</comment>
<sequence>MRKLVISETMPSQQSADVTDWLDLEQLARVEMTSEDAAYPIEAALTAEDDTGWRASMPGTQTIRLLFDSPQMITRIQLLFEETLQQRTQEFVLRWLPAGTEDDREIVRQQYNFYPAGNTQELEDYSVSLQAAIMIELCITPDISGGDARASLAQLRIA</sequence>
<dbReference type="InterPro" id="IPR008979">
    <property type="entry name" value="Galactose-bd-like_sf"/>
</dbReference>
<dbReference type="AlphaFoldDB" id="A0A1E2UQ36"/>
<dbReference type="Proteomes" id="UP000094849">
    <property type="component" value="Unassembled WGS sequence"/>
</dbReference>
<dbReference type="RefSeq" id="WP_069024362.1">
    <property type="nucleotide sequence ID" value="NZ_LVJZ01000003.1"/>
</dbReference>
<evidence type="ECO:0008006" key="3">
    <source>
        <dbReference type="Google" id="ProtNLM"/>
    </source>
</evidence>
<accession>A0A1E2UQ36</accession>
<proteinExistence type="predicted"/>